<comment type="similarity">
    <text evidence="1 8">Belongs to the tannase family.</text>
</comment>
<evidence type="ECO:0000256" key="1">
    <source>
        <dbReference type="ARBA" id="ARBA00006249"/>
    </source>
</evidence>
<gene>
    <name evidence="9" type="ORF">KCV03_g24</name>
</gene>
<dbReference type="PANTHER" id="PTHR33938:SF2">
    <property type="entry name" value="CARBOXYLIC ESTER HYDROLASE"/>
    <property type="match status" value="1"/>
</dbReference>
<organism evidence="9 10">
    <name type="scientific">Aureobasidium melanogenum</name>
    <name type="common">Aureobasidium pullulans var. melanogenum</name>
    <dbReference type="NCBI Taxonomy" id="46634"/>
    <lineage>
        <taxon>Eukaryota</taxon>
        <taxon>Fungi</taxon>
        <taxon>Dikarya</taxon>
        <taxon>Ascomycota</taxon>
        <taxon>Pezizomycotina</taxon>
        <taxon>Dothideomycetes</taxon>
        <taxon>Dothideomycetidae</taxon>
        <taxon>Dothideales</taxon>
        <taxon>Saccotheciaceae</taxon>
        <taxon>Aureobasidium</taxon>
    </lineage>
</organism>
<evidence type="ECO:0000256" key="6">
    <source>
        <dbReference type="ARBA" id="ARBA00022837"/>
    </source>
</evidence>
<evidence type="ECO:0000256" key="7">
    <source>
        <dbReference type="ARBA" id="ARBA00023157"/>
    </source>
</evidence>
<feature type="non-terminal residue" evidence="9">
    <location>
        <position position="541"/>
    </location>
</feature>
<evidence type="ECO:0000313" key="10">
    <source>
        <dbReference type="Proteomes" id="UP000767238"/>
    </source>
</evidence>
<dbReference type="GO" id="GO:0030600">
    <property type="term" value="F:feruloyl esterase activity"/>
    <property type="evidence" value="ECO:0007669"/>
    <property type="project" value="UniProtKB-ARBA"/>
</dbReference>
<proteinExistence type="inferred from homology"/>
<dbReference type="InterPro" id="IPR029058">
    <property type="entry name" value="AB_hydrolase_fold"/>
</dbReference>
<feature type="chain" id="PRO_5040545695" description="Carboxylic ester hydrolase" evidence="8">
    <location>
        <begin position="22"/>
        <end position="541"/>
    </location>
</feature>
<accession>A0A9P8GQ64</accession>
<dbReference type="AlphaFoldDB" id="A0A9P8GQ64"/>
<dbReference type="SUPFAM" id="SSF53474">
    <property type="entry name" value="alpha/beta-Hydrolases"/>
    <property type="match status" value="1"/>
</dbReference>
<dbReference type="InterPro" id="IPR022657">
    <property type="entry name" value="De-COase2_CS"/>
</dbReference>
<reference evidence="9" key="2">
    <citation type="submission" date="2021-08" db="EMBL/GenBank/DDBJ databases">
        <authorList>
            <person name="Gostincar C."/>
            <person name="Sun X."/>
            <person name="Song Z."/>
            <person name="Gunde-Cimerman N."/>
        </authorList>
    </citation>
    <scope>NUCLEOTIDE SEQUENCE</scope>
    <source>
        <strain evidence="9">EXF-8016</strain>
    </source>
</reference>
<keyword evidence="3" id="KW-0479">Metal-binding</keyword>
<dbReference type="Pfam" id="PF07519">
    <property type="entry name" value="Tannase"/>
    <property type="match status" value="2"/>
</dbReference>
<evidence type="ECO:0000313" key="9">
    <source>
        <dbReference type="EMBL" id="KAH0238052.1"/>
    </source>
</evidence>
<dbReference type="PROSITE" id="PS00879">
    <property type="entry name" value="ODR_DC_2_2"/>
    <property type="match status" value="1"/>
</dbReference>
<feature type="signal peptide" evidence="8">
    <location>
        <begin position="1"/>
        <end position="21"/>
    </location>
</feature>
<keyword evidence="7" id="KW-1015">Disulfide bond</keyword>
<sequence length="541" mass="59724">MRTSMSIRTALVATLVSRAVADCSFASIQALLPSIASVDFVFWQAGGSTFSVPNGDIAYPTSPTNLTAHCAVQIRVTNGTSQYGFGMFLPDNWNGRFLYLTDMARAVGNGGYAGGINWLDMGGGLGYGFAVMSTDTGHNSTAFDGTWAYGQQDKLKDWGYRAMHGSTVLGKQLTQSYYGYRSKYSYYRGCSTGGRQGIRDIQLYPEDFDGVVAGAPAWFLTHMSPFVIKAGTWNLPVNGSTHIPDNLFPVINAEVLRQCDAVDGVKDDILSDPQACNLDMDALLCTPNLNQSECLTAPQLTTLFKIYHDYFETNDTWVFPHYWKGSELGWGLVFGAPEPGSLGVDYVTSFMQYGPNWKWQDYDYSIVENAERLRPGNATADDYNLEPFKKHGGKLLMYHGMADQLIPTGSSLYLYSQILRELAPRGIELDDFFRFFLVPGMGHCSGNFAPGLAPWYFAGGSQVLNPGVYGVPGFRDAEHDVLLAMMQWVEHGVAPNQIIATTWHNDTTQDTVLRQRPLCMYPKQQKYIGGNVDEAASWSCA</sequence>
<dbReference type="GO" id="GO:0046872">
    <property type="term" value="F:metal ion binding"/>
    <property type="evidence" value="ECO:0007669"/>
    <property type="project" value="UniProtKB-KW"/>
</dbReference>
<keyword evidence="4 8" id="KW-0732">Signal</keyword>
<evidence type="ECO:0000256" key="3">
    <source>
        <dbReference type="ARBA" id="ARBA00022723"/>
    </source>
</evidence>
<dbReference type="EMBL" id="JAHFYH010000001">
    <property type="protein sequence ID" value="KAH0238052.1"/>
    <property type="molecule type" value="Genomic_DNA"/>
</dbReference>
<evidence type="ECO:0000256" key="5">
    <source>
        <dbReference type="ARBA" id="ARBA00022801"/>
    </source>
</evidence>
<comment type="caution">
    <text evidence="9">The sequence shown here is derived from an EMBL/GenBank/DDBJ whole genome shotgun (WGS) entry which is preliminary data.</text>
</comment>
<evidence type="ECO:0000256" key="2">
    <source>
        <dbReference type="ARBA" id="ARBA00022487"/>
    </source>
</evidence>
<evidence type="ECO:0000256" key="8">
    <source>
        <dbReference type="RuleBase" id="RU361238"/>
    </source>
</evidence>
<reference evidence="9" key="1">
    <citation type="journal article" date="2021" name="J Fungi (Basel)">
        <title>Virulence traits and population genomics of the black yeast Aureobasidium melanogenum.</title>
        <authorList>
            <person name="Cernosa A."/>
            <person name="Sun X."/>
            <person name="Gostincar C."/>
            <person name="Fang C."/>
            <person name="Gunde-Cimerman N."/>
            <person name="Song Z."/>
        </authorList>
    </citation>
    <scope>NUCLEOTIDE SEQUENCE</scope>
    <source>
        <strain evidence="9">EXF-8016</strain>
    </source>
</reference>
<keyword evidence="2" id="KW-0719">Serine esterase</keyword>
<dbReference type="PANTHER" id="PTHR33938">
    <property type="entry name" value="FERULOYL ESTERASE B-RELATED"/>
    <property type="match status" value="1"/>
</dbReference>
<evidence type="ECO:0000256" key="4">
    <source>
        <dbReference type="ARBA" id="ARBA00022729"/>
    </source>
</evidence>
<keyword evidence="6" id="KW-0106">Calcium</keyword>
<dbReference type="EC" id="3.1.1.-" evidence="8"/>
<protein>
    <recommendedName>
        <fullName evidence="8">Carboxylic ester hydrolase</fullName>
        <ecNumber evidence="8">3.1.1.-</ecNumber>
    </recommendedName>
</protein>
<dbReference type="InterPro" id="IPR011118">
    <property type="entry name" value="Tannase/feruloyl_esterase"/>
</dbReference>
<dbReference type="Proteomes" id="UP000767238">
    <property type="component" value="Unassembled WGS sequence"/>
</dbReference>
<name>A0A9P8GQ64_AURME</name>
<keyword evidence="5 8" id="KW-0378">Hydrolase</keyword>